<proteinExistence type="predicted"/>
<keyword evidence="2" id="KW-1003">Cell membrane</keyword>
<name>A0A6L4WW01_9BACT</name>
<evidence type="ECO:0000313" key="9">
    <source>
        <dbReference type="EMBL" id="KAB7890231.1"/>
    </source>
</evidence>
<dbReference type="AlphaFoldDB" id="A0A6L4WW01"/>
<dbReference type="InterPro" id="IPR051599">
    <property type="entry name" value="Cell_Envelope_Assoc"/>
</dbReference>
<dbReference type="InterPro" id="IPR003848">
    <property type="entry name" value="DUF218"/>
</dbReference>
<keyword evidence="6" id="KW-0472">Membrane</keyword>
<evidence type="ECO:0000256" key="2">
    <source>
        <dbReference type="ARBA" id="ARBA00022475"/>
    </source>
</evidence>
<evidence type="ECO:0000256" key="6">
    <source>
        <dbReference type="ARBA" id="ARBA00023136"/>
    </source>
</evidence>
<keyword evidence="5" id="KW-1133">Transmembrane helix</keyword>
<evidence type="ECO:0000313" key="12">
    <source>
        <dbReference type="Proteomes" id="UP000472839"/>
    </source>
</evidence>
<gene>
    <name evidence="9" type="ORF">GBG18_09115</name>
    <name evidence="10" type="ORF">GBG19_02015</name>
</gene>
<dbReference type="Pfam" id="PF02698">
    <property type="entry name" value="DUF218"/>
    <property type="match status" value="1"/>
</dbReference>
<evidence type="ECO:0000256" key="3">
    <source>
        <dbReference type="ARBA" id="ARBA00022519"/>
    </source>
</evidence>
<dbReference type="PANTHER" id="PTHR30336:SF0">
    <property type="entry name" value="PROTEIN SANA"/>
    <property type="match status" value="1"/>
</dbReference>
<evidence type="ECO:0000256" key="4">
    <source>
        <dbReference type="ARBA" id="ARBA00022692"/>
    </source>
</evidence>
<dbReference type="RefSeq" id="WP_152190400.1">
    <property type="nucleotide sequence ID" value="NZ_WFKI01000005.1"/>
</dbReference>
<dbReference type="Proteomes" id="UP000472839">
    <property type="component" value="Unassembled WGS sequence"/>
</dbReference>
<evidence type="ECO:0000313" key="11">
    <source>
        <dbReference type="Proteomes" id="UP000461010"/>
    </source>
</evidence>
<organism evidence="10 12">
    <name type="scientific">Poseidonibacter ostreae</name>
    <dbReference type="NCBI Taxonomy" id="2654171"/>
    <lineage>
        <taxon>Bacteria</taxon>
        <taxon>Pseudomonadati</taxon>
        <taxon>Campylobacterota</taxon>
        <taxon>Epsilonproteobacteria</taxon>
        <taxon>Campylobacterales</taxon>
        <taxon>Arcobacteraceae</taxon>
        <taxon>Poseidonibacter</taxon>
    </lineage>
</organism>
<evidence type="ECO:0000256" key="7">
    <source>
        <dbReference type="ARBA" id="ARBA00037355"/>
    </source>
</evidence>
<evidence type="ECO:0000259" key="8">
    <source>
        <dbReference type="Pfam" id="PF02698"/>
    </source>
</evidence>
<dbReference type="EMBL" id="WFKK01000003">
    <property type="protein sequence ID" value="KAB7890811.1"/>
    <property type="molecule type" value="Genomic_DNA"/>
</dbReference>
<keyword evidence="4" id="KW-0812">Transmembrane</keyword>
<evidence type="ECO:0000256" key="5">
    <source>
        <dbReference type="ARBA" id="ARBA00022989"/>
    </source>
</evidence>
<dbReference type="GO" id="GO:0005886">
    <property type="term" value="C:plasma membrane"/>
    <property type="evidence" value="ECO:0007669"/>
    <property type="project" value="UniProtKB-SubCell"/>
</dbReference>
<keyword evidence="11" id="KW-1185">Reference proteome</keyword>
<reference evidence="11 12" key="1">
    <citation type="submission" date="2019-10" db="EMBL/GenBank/DDBJ databases">
        <title>Poseidonibacter ostreae sp. nov., isolated from the gut of the Ostrea denselamellosa.</title>
        <authorList>
            <person name="Choi A."/>
        </authorList>
    </citation>
    <scope>NUCLEOTIDE SEQUENCE [LARGE SCALE GENOMIC DNA]</scope>
    <source>
        <strain evidence="10 12">SJOD-M-33</strain>
        <strain evidence="9 11">SJOD-M-5</strain>
    </source>
</reference>
<comment type="caution">
    <text evidence="10">The sequence shown here is derived from an EMBL/GenBank/DDBJ whole genome shotgun (WGS) entry which is preliminary data.</text>
</comment>
<accession>A0A6L4WW01</accession>
<dbReference type="CDD" id="cd06259">
    <property type="entry name" value="YdcF-like"/>
    <property type="match status" value="1"/>
</dbReference>
<dbReference type="PANTHER" id="PTHR30336">
    <property type="entry name" value="INNER MEMBRANE PROTEIN, PROBABLE PERMEASE"/>
    <property type="match status" value="1"/>
</dbReference>
<keyword evidence="3" id="KW-0997">Cell inner membrane</keyword>
<feature type="domain" description="DUF218" evidence="8">
    <location>
        <begin position="44"/>
        <end position="165"/>
    </location>
</feature>
<comment type="function">
    <text evidence="7">Participates in the barrier function of the cell envelope.</text>
</comment>
<evidence type="ECO:0000256" key="1">
    <source>
        <dbReference type="ARBA" id="ARBA00004377"/>
    </source>
</evidence>
<comment type="subcellular location">
    <subcellularLocation>
        <location evidence="1">Cell inner membrane</location>
        <topology evidence="1">Single-pass membrane protein</topology>
    </subcellularLocation>
</comment>
<protein>
    <submittedName>
        <fullName evidence="10">Vancomycin resistance protein</fullName>
    </submittedName>
</protein>
<sequence>MVQKIKSLFLILVLFSTVGLNSLFANDSNYLIYSDINKVPTKKAALVLGTAKYVSKGKQNYFYTYRIKAAVKLWKAKKVDAIVVSGDKSKYYDEVTTMYKDLIRAGVPKKYITKDYFGFRTFDSIVRAKEVFDLDDYIIVSQKFHLNRALYIAHEKGQNAIGFAAKAIEGTKAAKKMEEREALAQIKAFLDINILMTKPKVLGKKIKVNYRE</sequence>
<dbReference type="EMBL" id="WFKJ01000026">
    <property type="protein sequence ID" value="KAB7890231.1"/>
    <property type="molecule type" value="Genomic_DNA"/>
</dbReference>
<evidence type="ECO:0000313" key="10">
    <source>
        <dbReference type="EMBL" id="KAB7890811.1"/>
    </source>
</evidence>
<dbReference type="Proteomes" id="UP000461010">
    <property type="component" value="Unassembled WGS sequence"/>
</dbReference>